<dbReference type="AlphaFoldDB" id="A0A2C9D4R6"/>
<evidence type="ECO:0000313" key="2">
    <source>
        <dbReference type="Proteomes" id="UP000223606"/>
    </source>
</evidence>
<dbReference type="EMBL" id="LT960614">
    <property type="protein sequence ID" value="SON55294.1"/>
    <property type="molecule type" value="Genomic_DNA"/>
</dbReference>
<gene>
    <name evidence="1" type="ORF">HDIA_1753</name>
</gene>
<dbReference type="Proteomes" id="UP000223606">
    <property type="component" value="Chromosome 1"/>
</dbReference>
<evidence type="ECO:0000313" key="1">
    <source>
        <dbReference type="EMBL" id="SON55294.1"/>
    </source>
</evidence>
<name>A0A2C9D4R6_9HYPH</name>
<keyword evidence="2" id="KW-1185">Reference proteome</keyword>
<proteinExistence type="predicted"/>
<sequence>MKAFLASVVVLLVVAVGASYVLNGTLETSSASAYSSSNVRLN</sequence>
<dbReference type="RefSeq" id="WP_281259985.1">
    <property type="nucleotide sequence ID" value="NZ_LT960614.1"/>
</dbReference>
<organism evidence="1 2">
    <name type="scientific">Hartmannibacter diazotrophicus</name>
    <dbReference type="NCBI Taxonomy" id="1482074"/>
    <lineage>
        <taxon>Bacteria</taxon>
        <taxon>Pseudomonadati</taxon>
        <taxon>Pseudomonadota</taxon>
        <taxon>Alphaproteobacteria</taxon>
        <taxon>Hyphomicrobiales</taxon>
        <taxon>Pleomorphomonadaceae</taxon>
        <taxon>Hartmannibacter</taxon>
    </lineage>
</organism>
<accession>A0A2C9D4R6</accession>
<dbReference type="KEGG" id="hdi:HDIA_1753"/>
<reference evidence="2" key="1">
    <citation type="submission" date="2017-09" db="EMBL/GenBank/DDBJ databases">
        <title>Genome sequence of Nannocystis excedens DSM 71.</title>
        <authorList>
            <person name="Blom J."/>
        </authorList>
    </citation>
    <scope>NUCLEOTIDE SEQUENCE [LARGE SCALE GENOMIC DNA]</scope>
    <source>
        <strain evidence="2">type strain: E19</strain>
    </source>
</reference>
<protein>
    <submittedName>
        <fullName evidence="1">Uncharacterized protein</fullName>
    </submittedName>
</protein>